<dbReference type="OrthoDB" id="227596at2"/>
<comment type="catalytic activity">
    <reaction evidence="1">
        <text>ATP + protein L-histidine = ADP + protein N-phospho-L-histidine.</text>
        <dbReference type="EC" id="2.7.13.3"/>
    </reaction>
</comment>
<dbReference type="EMBL" id="WEGH01000002">
    <property type="protein sequence ID" value="MQY04740.1"/>
    <property type="molecule type" value="Genomic_DNA"/>
</dbReference>
<feature type="transmembrane region" description="Helical" evidence="9">
    <location>
        <begin position="60"/>
        <end position="79"/>
    </location>
</feature>
<organism evidence="11 12">
    <name type="scientific">Actinomadura macrotermitis</name>
    <dbReference type="NCBI Taxonomy" id="2585200"/>
    <lineage>
        <taxon>Bacteria</taxon>
        <taxon>Bacillati</taxon>
        <taxon>Actinomycetota</taxon>
        <taxon>Actinomycetes</taxon>
        <taxon>Streptosporangiales</taxon>
        <taxon>Thermomonosporaceae</taxon>
        <taxon>Actinomadura</taxon>
    </lineage>
</organism>
<feature type="transmembrane region" description="Helical" evidence="9">
    <location>
        <begin position="142"/>
        <end position="161"/>
    </location>
</feature>
<comment type="caution">
    <text evidence="11">The sequence shown here is derived from an EMBL/GenBank/DDBJ whole genome shotgun (WGS) entry which is preliminary data.</text>
</comment>
<keyword evidence="3" id="KW-0597">Phosphoprotein</keyword>
<dbReference type="GO" id="GO:0005524">
    <property type="term" value="F:ATP binding"/>
    <property type="evidence" value="ECO:0007669"/>
    <property type="project" value="UniProtKB-KW"/>
</dbReference>
<accession>A0A7K0BU69</accession>
<feature type="transmembrane region" description="Helical" evidence="9">
    <location>
        <begin position="91"/>
        <end position="113"/>
    </location>
</feature>
<dbReference type="AlphaFoldDB" id="A0A7K0BU69"/>
<reference evidence="11 12" key="1">
    <citation type="submission" date="2019-10" db="EMBL/GenBank/DDBJ databases">
        <title>Actinomadura rubteroloni sp. nov. and Actinomadura macrotermitis sp. nov., isolated from the gut of fungus growing-termite Macrotermes natalensis.</title>
        <authorList>
            <person name="Benndorf R."/>
            <person name="Martin K."/>
            <person name="Kuefner M."/>
            <person name="De Beer W."/>
            <person name="Kaster A.-K."/>
            <person name="Vollmers J."/>
            <person name="Poulsen M."/>
            <person name="Beemelmanns C."/>
        </authorList>
    </citation>
    <scope>NUCLEOTIDE SEQUENCE [LARGE SCALE GENOMIC DNA]</scope>
    <source>
        <strain evidence="11 12">RB68</strain>
    </source>
</reference>
<name>A0A7K0BU69_9ACTN</name>
<keyword evidence="8" id="KW-0902">Two-component regulatory system</keyword>
<evidence type="ECO:0000259" key="10">
    <source>
        <dbReference type="SMART" id="SM00387"/>
    </source>
</evidence>
<dbReference type="Gene3D" id="3.30.565.10">
    <property type="entry name" value="Histidine kinase-like ATPase, C-terminal domain"/>
    <property type="match status" value="1"/>
</dbReference>
<keyword evidence="4" id="KW-0808">Transferase</keyword>
<evidence type="ECO:0000313" key="12">
    <source>
        <dbReference type="Proteomes" id="UP000487268"/>
    </source>
</evidence>
<keyword evidence="9" id="KW-0812">Transmembrane</keyword>
<dbReference type="GO" id="GO:0016020">
    <property type="term" value="C:membrane"/>
    <property type="evidence" value="ECO:0007669"/>
    <property type="project" value="InterPro"/>
</dbReference>
<dbReference type="SUPFAM" id="SSF55874">
    <property type="entry name" value="ATPase domain of HSP90 chaperone/DNA topoisomerase II/histidine kinase"/>
    <property type="match status" value="1"/>
</dbReference>
<dbReference type="EC" id="2.7.13.3" evidence="2"/>
<protein>
    <recommendedName>
        <fullName evidence="2">histidine kinase</fullName>
        <ecNumber evidence="2">2.7.13.3</ecNumber>
    </recommendedName>
</protein>
<evidence type="ECO:0000256" key="6">
    <source>
        <dbReference type="ARBA" id="ARBA00022777"/>
    </source>
</evidence>
<evidence type="ECO:0000256" key="1">
    <source>
        <dbReference type="ARBA" id="ARBA00000085"/>
    </source>
</evidence>
<keyword evidence="6" id="KW-0418">Kinase</keyword>
<evidence type="ECO:0000256" key="3">
    <source>
        <dbReference type="ARBA" id="ARBA00022553"/>
    </source>
</evidence>
<proteinExistence type="predicted"/>
<evidence type="ECO:0000256" key="8">
    <source>
        <dbReference type="ARBA" id="ARBA00023012"/>
    </source>
</evidence>
<keyword evidence="12" id="KW-1185">Reference proteome</keyword>
<dbReference type="Pfam" id="PF07730">
    <property type="entry name" value="HisKA_3"/>
    <property type="match status" value="1"/>
</dbReference>
<dbReference type="RefSeq" id="WP_153532915.1">
    <property type="nucleotide sequence ID" value="NZ_WEGH01000002.1"/>
</dbReference>
<feature type="domain" description="Histidine kinase/HSP90-like ATPase" evidence="10">
    <location>
        <begin position="289"/>
        <end position="381"/>
    </location>
</feature>
<dbReference type="PANTHER" id="PTHR24421:SF10">
    <property type="entry name" value="NITRATE_NITRITE SENSOR PROTEIN NARQ"/>
    <property type="match status" value="1"/>
</dbReference>
<dbReference type="Gene3D" id="1.20.5.1930">
    <property type="match status" value="1"/>
</dbReference>
<dbReference type="Pfam" id="PF02518">
    <property type="entry name" value="HATPase_c"/>
    <property type="match status" value="1"/>
</dbReference>
<sequence length="383" mass="39580">MRWSAPPWPLLRLLAWVGTCWALLAVLLAPAPPVRTALVAGYALLWGWQTARPWRPPAAAVPVLAPLVLLVIVLAPTAGDGGFRPFPFAEGSYADGALAVAGAPVWIHLVVLARGRDLAWSVPLTLALAPARHLLAGGLPLWPTWVMWGVGFLVLGSAFRIHGTLYETRLRLGREAVAEERRKIAREVHDLVGHGLGVVLLNVTAARLAVARGDAEAAAGALAEAEQAGRLSVRDVHRGLVLLRDPADTAVAPALPTAEDTKALVDRLRAGGLAVRLTVRGDLGAVDPAVGLAVFRVVQEALSNTARHAPGAAATVTVEVGDAAAEVTVADQGAAPARGRPPGGGLGLVGMRERVTALGGTLRAGPDGAGWTVRATIPLAGAS</sequence>
<keyword evidence="7" id="KW-0067">ATP-binding</keyword>
<dbReference type="InterPro" id="IPR036890">
    <property type="entry name" value="HATPase_C_sf"/>
</dbReference>
<keyword evidence="9" id="KW-0472">Membrane</keyword>
<evidence type="ECO:0000256" key="5">
    <source>
        <dbReference type="ARBA" id="ARBA00022741"/>
    </source>
</evidence>
<evidence type="ECO:0000256" key="9">
    <source>
        <dbReference type="SAM" id="Phobius"/>
    </source>
</evidence>
<dbReference type="InterPro" id="IPR003594">
    <property type="entry name" value="HATPase_dom"/>
</dbReference>
<evidence type="ECO:0000256" key="2">
    <source>
        <dbReference type="ARBA" id="ARBA00012438"/>
    </source>
</evidence>
<dbReference type="GO" id="GO:0000155">
    <property type="term" value="F:phosphorelay sensor kinase activity"/>
    <property type="evidence" value="ECO:0007669"/>
    <property type="project" value="InterPro"/>
</dbReference>
<evidence type="ECO:0000256" key="7">
    <source>
        <dbReference type="ARBA" id="ARBA00022840"/>
    </source>
</evidence>
<dbReference type="GO" id="GO:0046983">
    <property type="term" value="F:protein dimerization activity"/>
    <property type="evidence" value="ECO:0007669"/>
    <property type="project" value="InterPro"/>
</dbReference>
<keyword evidence="5" id="KW-0547">Nucleotide-binding</keyword>
<dbReference type="PANTHER" id="PTHR24421">
    <property type="entry name" value="NITRATE/NITRITE SENSOR PROTEIN NARX-RELATED"/>
    <property type="match status" value="1"/>
</dbReference>
<dbReference type="InterPro" id="IPR011712">
    <property type="entry name" value="Sig_transdc_His_kin_sub3_dim/P"/>
</dbReference>
<dbReference type="CDD" id="cd16917">
    <property type="entry name" value="HATPase_UhpB-NarQ-NarX-like"/>
    <property type="match status" value="1"/>
</dbReference>
<dbReference type="Proteomes" id="UP000487268">
    <property type="component" value="Unassembled WGS sequence"/>
</dbReference>
<evidence type="ECO:0000256" key="4">
    <source>
        <dbReference type="ARBA" id="ARBA00022679"/>
    </source>
</evidence>
<gene>
    <name evidence="11" type="ORF">ACRB68_28020</name>
</gene>
<dbReference type="SMART" id="SM00387">
    <property type="entry name" value="HATPase_c"/>
    <property type="match status" value="1"/>
</dbReference>
<dbReference type="InterPro" id="IPR050482">
    <property type="entry name" value="Sensor_HK_TwoCompSys"/>
</dbReference>
<keyword evidence="9" id="KW-1133">Transmembrane helix</keyword>
<evidence type="ECO:0000313" key="11">
    <source>
        <dbReference type="EMBL" id="MQY04740.1"/>
    </source>
</evidence>